<feature type="compositionally biased region" description="Basic and acidic residues" evidence="8">
    <location>
        <begin position="653"/>
        <end position="674"/>
    </location>
</feature>
<feature type="compositionally biased region" description="Polar residues" evidence="8">
    <location>
        <begin position="590"/>
        <end position="607"/>
    </location>
</feature>
<dbReference type="AlphaFoldDB" id="A0AAD5RRH7"/>
<sequence length="674" mass="74672">MDEIIARICGNSPLDSSGEEQCSFVQATLEYLAREKASIFLQLRITLTALAVIYAASHGAIQRPHSAAPKRRISAKGNDQNKKHADDDKTHLYAQSLIASDMIMFPVTAGAVLIGLYYVIKWLEDPDIINLIFRWWLGIGGLFTATVCYTHVLGVVKNLLLPCVWRDWRGRTRLVSWKSGKVYQLRRVHHPRKDQDSEGKDGEKGDSDVPTIWEPLPLNTVPAPYPIPKGKARRITSSVVWGVFDCFNDKWSLVFNCPGAWPEPDIVRLTLADMLSVLAALMVSLVQAFAASISASNVSGVAMAYGTMLLMSPTSFPIGSAVLLGLCIYDIVMVFYTPFMVTVAQSIDAPIKLTFQSEGAMSIIGLGDIIIPGIMIAMCLRFDIWRHYKNKITKRPITLDTTYTADNGEAAVQQTEATMDVKAEYADPSGRWGDWLWTRGNPTKEMQATIFKKTYFHAAMVGYSLGMVLTMVVLTIFRQGQPALLYLVPSVVGTIWLTGLVRGELRLLWGYSEDGSLDTEDVVTTMTPEGNNGKAEKIRGEDKEEEERSSSSSTSSSCSSRASENKEWENKHGNDKTSSTETEDDSSTSIATPGSSETETPANTGTSFPEEPRDDSDSGDDLKFDLESDVVFLFSLVRPRRLRRLKRRKNAKKLRDGKTKAEAEAEGRNTEVVK</sequence>
<dbReference type="SMART" id="SM00730">
    <property type="entry name" value="PSN"/>
    <property type="match status" value="1"/>
</dbReference>
<evidence type="ECO:0008006" key="12">
    <source>
        <dbReference type="Google" id="ProtNLM"/>
    </source>
</evidence>
<evidence type="ECO:0000256" key="2">
    <source>
        <dbReference type="ARBA" id="ARBA00006859"/>
    </source>
</evidence>
<evidence type="ECO:0000256" key="7">
    <source>
        <dbReference type="ARBA" id="ARBA00023136"/>
    </source>
</evidence>
<feature type="compositionally biased region" description="Low complexity" evidence="8">
    <location>
        <begin position="550"/>
        <end position="562"/>
    </location>
</feature>
<feature type="region of interest" description="Disordered" evidence="8">
    <location>
        <begin position="647"/>
        <end position="674"/>
    </location>
</feature>
<evidence type="ECO:0000256" key="8">
    <source>
        <dbReference type="SAM" id="MobiDB-lite"/>
    </source>
</evidence>
<comment type="caution">
    <text evidence="10">The sequence shown here is derived from an EMBL/GenBank/DDBJ whole genome shotgun (WGS) entry which is preliminary data.</text>
</comment>
<evidence type="ECO:0000313" key="10">
    <source>
        <dbReference type="EMBL" id="KAJ2901891.1"/>
    </source>
</evidence>
<feature type="transmembrane region" description="Helical" evidence="9">
    <location>
        <begin position="359"/>
        <end position="380"/>
    </location>
</feature>
<keyword evidence="11" id="KW-1185">Reference proteome</keyword>
<feature type="transmembrane region" description="Helical" evidence="9">
    <location>
        <begin position="316"/>
        <end position="339"/>
    </location>
</feature>
<feature type="compositionally biased region" description="Basic and acidic residues" evidence="8">
    <location>
        <begin position="534"/>
        <end position="549"/>
    </location>
</feature>
<dbReference type="PANTHER" id="PTHR12174:SF23">
    <property type="entry name" value="MINOR HISTOCOMPATIBILITY ANTIGEN H13"/>
    <property type="match status" value="1"/>
</dbReference>
<evidence type="ECO:0000256" key="4">
    <source>
        <dbReference type="ARBA" id="ARBA00022801"/>
    </source>
</evidence>
<dbReference type="GO" id="GO:0098553">
    <property type="term" value="C:lumenal side of endoplasmic reticulum membrane"/>
    <property type="evidence" value="ECO:0007669"/>
    <property type="project" value="TreeGrafter"/>
</dbReference>
<name>A0AAD5RRH7_9PEZI</name>
<protein>
    <recommendedName>
        <fullName evidence="12">Signal peptide peptidase</fullName>
    </recommendedName>
</protein>
<proteinExistence type="inferred from homology"/>
<dbReference type="GO" id="GO:0042500">
    <property type="term" value="F:aspartic endopeptidase activity, intramembrane cleaving"/>
    <property type="evidence" value="ECO:0007669"/>
    <property type="project" value="InterPro"/>
</dbReference>
<comment type="subcellular location">
    <subcellularLocation>
        <location evidence="1">Endoplasmic reticulum membrane</location>
        <topology evidence="1">Multi-pass membrane protein</topology>
    </subcellularLocation>
</comment>
<keyword evidence="3 9" id="KW-0812">Transmembrane</keyword>
<evidence type="ECO:0000313" key="11">
    <source>
        <dbReference type="Proteomes" id="UP001201980"/>
    </source>
</evidence>
<comment type="similarity">
    <text evidence="2">Belongs to the peptidase A22B family.</text>
</comment>
<feature type="compositionally biased region" description="Basic and acidic residues" evidence="8">
    <location>
        <begin position="563"/>
        <end position="575"/>
    </location>
</feature>
<dbReference type="GO" id="GO:0098554">
    <property type="term" value="C:cytoplasmic side of endoplasmic reticulum membrane"/>
    <property type="evidence" value="ECO:0007669"/>
    <property type="project" value="TreeGrafter"/>
</dbReference>
<keyword evidence="6 9" id="KW-1133">Transmembrane helix</keyword>
<keyword evidence="4" id="KW-0378">Hydrolase</keyword>
<feature type="transmembrane region" description="Helical" evidence="9">
    <location>
        <begin position="274"/>
        <end position="295"/>
    </location>
</feature>
<feature type="region of interest" description="Disordered" evidence="8">
    <location>
        <begin position="189"/>
        <end position="213"/>
    </location>
</feature>
<gene>
    <name evidence="10" type="ORF">MKZ38_001283</name>
</gene>
<keyword evidence="7 9" id="KW-0472">Membrane</keyword>
<feature type="transmembrane region" description="Helical" evidence="9">
    <location>
        <begin position="132"/>
        <end position="152"/>
    </location>
</feature>
<feature type="compositionally biased region" description="Basic and acidic residues" evidence="8">
    <location>
        <begin position="193"/>
        <end position="207"/>
    </location>
</feature>
<evidence type="ECO:0000256" key="5">
    <source>
        <dbReference type="ARBA" id="ARBA00022824"/>
    </source>
</evidence>
<dbReference type="PANTHER" id="PTHR12174">
    <property type="entry name" value="SIGNAL PEPTIDE PEPTIDASE"/>
    <property type="match status" value="1"/>
</dbReference>
<evidence type="ECO:0000256" key="1">
    <source>
        <dbReference type="ARBA" id="ARBA00004477"/>
    </source>
</evidence>
<organism evidence="10 11">
    <name type="scientific">Zalerion maritima</name>
    <dbReference type="NCBI Taxonomy" id="339359"/>
    <lineage>
        <taxon>Eukaryota</taxon>
        <taxon>Fungi</taxon>
        <taxon>Dikarya</taxon>
        <taxon>Ascomycota</taxon>
        <taxon>Pezizomycotina</taxon>
        <taxon>Sordariomycetes</taxon>
        <taxon>Lulworthiomycetidae</taxon>
        <taxon>Lulworthiales</taxon>
        <taxon>Lulworthiaceae</taxon>
        <taxon>Zalerion</taxon>
    </lineage>
</organism>
<dbReference type="Proteomes" id="UP001201980">
    <property type="component" value="Unassembled WGS sequence"/>
</dbReference>
<dbReference type="InterPro" id="IPR007369">
    <property type="entry name" value="Peptidase_A22B_SPP"/>
</dbReference>
<accession>A0AAD5RRH7</accession>
<reference evidence="10" key="1">
    <citation type="submission" date="2022-07" db="EMBL/GenBank/DDBJ databases">
        <title>Draft genome sequence of Zalerion maritima ATCC 34329, a (micro)plastics degrading marine fungus.</title>
        <authorList>
            <person name="Paco A."/>
            <person name="Goncalves M.F.M."/>
            <person name="Rocha-Santos T.A.P."/>
            <person name="Alves A."/>
        </authorList>
    </citation>
    <scope>NUCLEOTIDE SEQUENCE</scope>
    <source>
        <strain evidence="10">ATCC 34329</strain>
    </source>
</reference>
<dbReference type="GO" id="GO:0033619">
    <property type="term" value="P:membrane protein proteolysis"/>
    <property type="evidence" value="ECO:0007669"/>
    <property type="project" value="TreeGrafter"/>
</dbReference>
<evidence type="ECO:0000256" key="3">
    <source>
        <dbReference type="ARBA" id="ARBA00022692"/>
    </source>
</evidence>
<feature type="transmembrane region" description="Helical" evidence="9">
    <location>
        <begin position="102"/>
        <end position="120"/>
    </location>
</feature>
<dbReference type="EMBL" id="JAKWBI020000133">
    <property type="protein sequence ID" value="KAJ2901891.1"/>
    <property type="molecule type" value="Genomic_DNA"/>
</dbReference>
<feature type="transmembrane region" description="Helical" evidence="9">
    <location>
        <begin position="41"/>
        <end position="61"/>
    </location>
</feature>
<feature type="transmembrane region" description="Helical" evidence="9">
    <location>
        <begin position="454"/>
        <end position="477"/>
    </location>
</feature>
<dbReference type="InterPro" id="IPR006639">
    <property type="entry name" value="Preselin/SPP"/>
</dbReference>
<keyword evidence="5" id="KW-0256">Endoplasmic reticulum</keyword>
<dbReference type="GO" id="GO:0006465">
    <property type="term" value="P:signal peptide processing"/>
    <property type="evidence" value="ECO:0007669"/>
    <property type="project" value="TreeGrafter"/>
</dbReference>
<feature type="region of interest" description="Disordered" evidence="8">
    <location>
        <begin position="64"/>
        <end position="86"/>
    </location>
</feature>
<evidence type="ECO:0000256" key="6">
    <source>
        <dbReference type="ARBA" id="ARBA00022989"/>
    </source>
</evidence>
<feature type="region of interest" description="Disordered" evidence="8">
    <location>
        <begin position="523"/>
        <end position="622"/>
    </location>
</feature>
<evidence type="ECO:0000256" key="9">
    <source>
        <dbReference type="SAM" id="Phobius"/>
    </source>
</evidence>
<dbReference type="Pfam" id="PF04258">
    <property type="entry name" value="Peptidase_A22B"/>
    <property type="match status" value="1"/>
</dbReference>